<dbReference type="Pfam" id="PF22352">
    <property type="entry name" value="K319L-like_PKD"/>
    <property type="match status" value="1"/>
</dbReference>
<gene>
    <name evidence="1" type="ORF">METZ01_LOCUS83867</name>
</gene>
<evidence type="ECO:0008006" key="2">
    <source>
        <dbReference type="Google" id="ProtNLM"/>
    </source>
</evidence>
<accession>A0A381UVP8</accession>
<evidence type="ECO:0000313" key="1">
    <source>
        <dbReference type="EMBL" id="SVA31013.1"/>
    </source>
</evidence>
<name>A0A381UVP8_9ZZZZ</name>
<protein>
    <recommendedName>
        <fullName evidence="2">PKD domain-containing protein</fullName>
    </recommendedName>
</protein>
<proteinExistence type="predicted"/>
<reference evidence="1" key="1">
    <citation type="submission" date="2018-05" db="EMBL/GenBank/DDBJ databases">
        <authorList>
            <person name="Lanie J.A."/>
            <person name="Ng W.-L."/>
            <person name="Kazmierczak K.M."/>
            <person name="Andrzejewski T.M."/>
            <person name="Davidsen T.M."/>
            <person name="Wayne K.J."/>
            <person name="Tettelin H."/>
            <person name="Glass J.I."/>
            <person name="Rusch D."/>
            <person name="Podicherti R."/>
            <person name="Tsui H.-C.T."/>
            <person name="Winkler M.E."/>
        </authorList>
    </citation>
    <scope>NUCLEOTIDE SEQUENCE</scope>
</reference>
<feature type="non-terminal residue" evidence="1">
    <location>
        <position position="173"/>
    </location>
</feature>
<dbReference type="AlphaFoldDB" id="A0A381UVP8"/>
<organism evidence="1">
    <name type="scientific">marine metagenome</name>
    <dbReference type="NCBI Taxonomy" id="408172"/>
    <lineage>
        <taxon>unclassified sequences</taxon>
        <taxon>metagenomes</taxon>
        <taxon>ecological metagenomes</taxon>
    </lineage>
</organism>
<dbReference type="Gene3D" id="2.60.40.10">
    <property type="entry name" value="Immunoglobulins"/>
    <property type="match status" value="1"/>
</dbReference>
<sequence length="173" mass="19658">MDRLLPFLPFILVAAMLFGWKEYESYIIETEKNKRAVSFNVPNDPSPVTFNRKSQLEQMALAERSKVKVMVEHDNSPLTDTYPMIMDATESFDPDYGDEIQFKWKQKSGTKVELKPNPFSGKVSFEGVAGEYVFELTVSDNYGAKNTVIKTVVIEPEPNVPPVIQMKVRQGSE</sequence>
<dbReference type="EMBL" id="UINC01007028">
    <property type="protein sequence ID" value="SVA31013.1"/>
    <property type="molecule type" value="Genomic_DNA"/>
</dbReference>
<dbReference type="InterPro" id="IPR035986">
    <property type="entry name" value="PKD_dom_sf"/>
</dbReference>
<dbReference type="InterPro" id="IPR013783">
    <property type="entry name" value="Ig-like_fold"/>
</dbReference>
<dbReference type="SUPFAM" id="SSF49299">
    <property type="entry name" value="PKD domain"/>
    <property type="match status" value="1"/>
</dbReference>